<evidence type="ECO:0000313" key="12">
    <source>
        <dbReference type="EMBL" id="RAO73916.1"/>
    </source>
</evidence>
<feature type="transmembrane region" description="Helical" evidence="9">
    <location>
        <begin position="1065"/>
        <end position="1082"/>
    </location>
</feature>
<evidence type="ECO:0000256" key="9">
    <source>
        <dbReference type="SAM" id="Phobius"/>
    </source>
</evidence>
<dbReference type="InterPro" id="IPR005123">
    <property type="entry name" value="Oxoglu/Fe-dep_dioxygenase_dom"/>
</dbReference>
<protein>
    <recommendedName>
        <fullName evidence="14">ABC transporter domain-containing protein</fullName>
    </recommendedName>
</protein>
<comment type="caution">
    <text evidence="12">The sequence shown here is derived from an EMBL/GenBank/DDBJ whole genome shotgun (WGS) entry which is preliminary data.</text>
</comment>
<dbReference type="GO" id="GO:0016887">
    <property type="term" value="F:ATP hydrolysis activity"/>
    <property type="evidence" value="ECO:0007669"/>
    <property type="project" value="InterPro"/>
</dbReference>
<dbReference type="STRING" id="1196081.A0A364LDM7"/>
<dbReference type="GO" id="GO:0016020">
    <property type="term" value="C:membrane"/>
    <property type="evidence" value="ECO:0007669"/>
    <property type="project" value="UniProtKB-SubCell"/>
</dbReference>
<feature type="transmembrane region" description="Helical" evidence="9">
    <location>
        <begin position="1135"/>
        <end position="1156"/>
    </location>
</feature>
<dbReference type="InterPro" id="IPR026992">
    <property type="entry name" value="DIOX_N"/>
</dbReference>
<dbReference type="PROSITE" id="PS50893">
    <property type="entry name" value="ABC_TRANSPORTER_2"/>
    <property type="match status" value="1"/>
</dbReference>
<dbReference type="Pfam" id="PF00005">
    <property type="entry name" value="ABC_tran"/>
    <property type="match status" value="1"/>
</dbReference>
<dbReference type="EMBL" id="MIKG01000027">
    <property type="protein sequence ID" value="RAO73916.1"/>
    <property type="molecule type" value="Genomic_DNA"/>
</dbReference>
<dbReference type="SUPFAM" id="SSF52540">
    <property type="entry name" value="P-loop containing nucleoside triphosphate hydrolases"/>
    <property type="match status" value="1"/>
</dbReference>
<accession>A0A364LDM7</accession>
<dbReference type="InterPro" id="IPR003593">
    <property type="entry name" value="AAA+_ATPase"/>
</dbReference>
<dbReference type="Proteomes" id="UP000249363">
    <property type="component" value="Unassembled WGS sequence"/>
</dbReference>
<keyword evidence="3 9" id="KW-0812">Transmembrane</keyword>
<keyword evidence="2" id="KW-0813">Transport</keyword>
<dbReference type="GeneID" id="63799142"/>
<evidence type="ECO:0000256" key="4">
    <source>
        <dbReference type="ARBA" id="ARBA00022741"/>
    </source>
</evidence>
<feature type="domain" description="Fe2OG dioxygenase" evidence="11">
    <location>
        <begin position="158"/>
        <end position="271"/>
    </location>
</feature>
<dbReference type="Pfam" id="PF03171">
    <property type="entry name" value="2OG-FeII_Oxy"/>
    <property type="match status" value="1"/>
</dbReference>
<dbReference type="InterPro" id="IPR003439">
    <property type="entry name" value="ABC_transporter-like_ATP-bd"/>
</dbReference>
<feature type="region of interest" description="Disordered" evidence="8">
    <location>
        <begin position="65"/>
        <end position="91"/>
    </location>
</feature>
<dbReference type="OrthoDB" id="66620at2759"/>
<feature type="transmembrane region" description="Helical" evidence="9">
    <location>
        <begin position="1014"/>
        <end position="1033"/>
    </location>
</feature>
<evidence type="ECO:0000259" key="11">
    <source>
        <dbReference type="PROSITE" id="PS51471"/>
    </source>
</evidence>
<dbReference type="Pfam" id="PF01061">
    <property type="entry name" value="ABC2_membrane"/>
    <property type="match status" value="1"/>
</dbReference>
<dbReference type="Pfam" id="PF14226">
    <property type="entry name" value="DIOX_N"/>
    <property type="match status" value="1"/>
</dbReference>
<dbReference type="InterPro" id="IPR027417">
    <property type="entry name" value="P-loop_NTPase"/>
</dbReference>
<feature type="transmembrane region" description="Helical" evidence="9">
    <location>
        <begin position="1103"/>
        <end position="1129"/>
    </location>
</feature>
<dbReference type="GO" id="GO:0044283">
    <property type="term" value="P:small molecule biosynthetic process"/>
    <property type="evidence" value="ECO:0007669"/>
    <property type="project" value="UniProtKB-ARBA"/>
</dbReference>
<dbReference type="SMART" id="SM00382">
    <property type="entry name" value="AAA"/>
    <property type="match status" value="1"/>
</dbReference>
<evidence type="ECO:0000256" key="2">
    <source>
        <dbReference type="ARBA" id="ARBA00022448"/>
    </source>
</evidence>
<dbReference type="InterPro" id="IPR017871">
    <property type="entry name" value="ABC_transporter-like_CS"/>
</dbReference>
<dbReference type="GO" id="GO:0005524">
    <property type="term" value="F:ATP binding"/>
    <property type="evidence" value="ECO:0007669"/>
    <property type="project" value="UniProtKB-KW"/>
</dbReference>
<evidence type="ECO:0000256" key="5">
    <source>
        <dbReference type="ARBA" id="ARBA00022840"/>
    </source>
</evidence>
<dbReference type="Gene3D" id="2.60.120.330">
    <property type="entry name" value="B-lactam Antibiotic, Isopenicillin N Synthase, Chain"/>
    <property type="match status" value="1"/>
</dbReference>
<proteinExistence type="predicted"/>
<dbReference type="InterPro" id="IPR043926">
    <property type="entry name" value="ABCG_dom"/>
</dbReference>
<keyword evidence="7 9" id="KW-0472">Membrane</keyword>
<dbReference type="RefSeq" id="XP_040738430.1">
    <property type="nucleotide sequence ID" value="XM_040882896.1"/>
</dbReference>
<evidence type="ECO:0000256" key="8">
    <source>
        <dbReference type="SAM" id="MobiDB-lite"/>
    </source>
</evidence>
<dbReference type="InterPro" id="IPR013525">
    <property type="entry name" value="ABC2_TM"/>
</dbReference>
<organism evidence="12 13">
    <name type="scientific">Talaromyces amestolkiae</name>
    <dbReference type="NCBI Taxonomy" id="1196081"/>
    <lineage>
        <taxon>Eukaryota</taxon>
        <taxon>Fungi</taxon>
        <taxon>Dikarya</taxon>
        <taxon>Ascomycota</taxon>
        <taxon>Pezizomycotina</taxon>
        <taxon>Eurotiomycetes</taxon>
        <taxon>Eurotiomycetidae</taxon>
        <taxon>Eurotiales</taxon>
        <taxon>Trichocomaceae</taxon>
        <taxon>Talaromyces</taxon>
        <taxon>Talaromyces sect. Talaromyces</taxon>
    </lineage>
</organism>
<evidence type="ECO:0008006" key="14">
    <source>
        <dbReference type="Google" id="ProtNLM"/>
    </source>
</evidence>
<dbReference type="CDD" id="cd03213">
    <property type="entry name" value="ABCG_EPDR"/>
    <property type="match status" value="1"/>
</dbReference>
<keyword evidence="6 9" id="KW-1133">Transmembrane helix</keyword>
<feature type="transmembrane region" description="Helical" evidence="9">
    <location>
        <begin position="1246"/>
        <end position="1265"/>
    </location>
</feature>
<dbReference type="PROSITE" id="PS00211">
    <property type="entry name" value="ABC_TRANSPORTER_1"/>
    <property type="match status" value="1"/>
</dbReference>
<keyword evidence="13" id="KW-1185">Reference proteome</keyword>
<keyword evidence="4" id="KW-0547">Nucleotide-binding</keyword>
<dbReference type="InterPro" id="IPR050352">
    <property type="entry name" value="ABCG_transporters"/>
</dbReference>
<dbReference type="PANTHER" id="PTHR48041:SF91">
    <property type="entry name" value="ABC TRANSPORTER G FAMILY MEMBER 28"/>
    <property type="match status" value="1"/>
</dbReference>
<evidence type="ECO:0000256" key="6">
    <source>
        <dbReference type="ARBA" id="ARBA00022989"/>
    </source>
</evidence>
<evidence type="ECO:0000256" key="7">
    <source>
        <dbReference type="ARBA" id="ARBA00023136"/>
    </source>
</evidence>
<dbReference type="PROSITE" id="PS51471">
    <property type="entry name" value="FE2OG_OXY"/>
    <property type="match status" value="1"/>
</dbReference>
<dbReference type="InterPro" id="IPR027443">
    <property type="entry name" value="IPNS-like_sf"/>
</dbReference>
<dbReference type="FunFam" id="3.40.50.300:FF:000367">
    <property type="entry name" value="ABC transporter G family member 24"/>
    <property type="match status" value="1"/>
</dbReference>
<evidence type="ECO:0000256" key="1">
    <source>
        <dbReference type="ARBA" id="ARBA00004141"/>
    </source>
</evidence>
<feature type="domain" description="ABC transporter" evidence="10">
    <location>
        <begin position="685"/>
        <end position="924"/>
    </location>
</feature>
<dbReference type="SUPFAM" id="SSF51197">
    <property type="entry name" value="Clavaminate synthase-like"/>
    <property type="match status" value="1"/>
</dbReference>
<gene>
    <name evidence="12" type="ORF">BHQ10_009928</name>
</gene>
<feature type="transmembrane region" description="Helical" evidence="9">
    <location>
        <begin position="1168"/>
        <end position="1186"/>
    </location>
</feature>
<evidence type="ECO:0000256" key="3">
    <source>
        <dbReference type="ARBA" id="ARBA00022692"/>
    </source>
</evidence>
<evidence type="ECO:0000313" key="13">
    <source>
        <dbReference type="Proteomes" id="UP000249363"/>
    </source>
</evidence>
<name>A0A364LDM7_TALAM</name>
<feature type="transmembrane region" description="Helical" evidence="9">
    <location>
        <begin position="554"/>
        <end position="575"/>
    </location>
</feature>
<sequence>MAARIVPIISLKNFEKRKDEITEQLIAAAENAGFFILMDHGITIEEIECQFSISKKFFDLPAETKGKTPHDTKTNNGWEYKAQHRPSTGTYDQKESLWLQRNSQWPSDDDVPGFSETTKEFMKKCEGVSDQVLSCFAVALGFPEDYFRIANDPTQPDCLTQLRLIHYPPSDNAQGTWRAGSHTDIGCVTLLFQRDGEDGLEICPGRESHSSFAMGDMFTPLAAETGPIVVNIGDMLMAWSDDRLKSNFHRVRAKDVGKSPSRYSIAYFNQARRDFVLQGPKKKYAYGLTAADLPQDPYYPQETPEGPSFLDTGACVCALQETPMQNSNNAVWHCIGNQTQNVYLTTGGKFFNPVNGGTTIDGNIYDDSNGPQTNETFVWDSGSTSLQQWVGNDSLSPYDLACTGQNQTTFSTAFYRANQEIANNETAVDAAPCWRAGAVSVQIQNITEWQSQGCNEGFLCANNTANSLPQYCPPLDACQSVRLSSATCTFEGKNIGMGPFEPVICQGGYYCPKSANGMETIRCPSGSYCQPGASTPTPCVVGSHCPEGSAYQVFFIPLAVLIVVDVFSVIAFLFWRFRQRISKANRERIGKIKQRGLGGMSAKITGYKALGDENDNHEDQEMLPLDATYMPRRADTFSGLELALDMNHLQHINGRFTDNQLPPHVMKFVESMRRATDATDFGLSFSYSDLKFHPKKSSRPILQNVTGSIDRGTLAAVMGGSGAGKSTFVNVLMGKTNNTDGIVAVNNSPGKLRRYKKVIGYVPQDDIVLPELTVYENIVHSARCRLPRGWKDADIIAHAESVIDCLELSHVRDSQVGSVAKPIISGGQRKRVSIGMELAAAPMAIFLDEPTSGLDATSASSMMKTLKAIARLGISVIVIIHQPRSEIFDLFDTLILLGNGQTIYEGPQSDAKHYFENVGFHFPDYSNHGDIITDIITGNGRDYKPNGNISKEALIDHWSSYRRKMGATNTDRHTLTALGNTAMRKAMENRGALRIQQVWLCLCRAMLQQYRAMSAYWAEMGLATLAGFLLGLAQNPKKGILFIGTYKDSYSILSSATDISSAPELALLIAIAIGLVAAAPGVKAYSEEMLLQRREAEAGHSRVAYFIAKVISLIPRMFLGCLHFSTPLFLLSVPVINWGIAFAANLLYFYCIYGLASIVSAVARREDAPLFATMVSLIVGILSGAAPPLRKVESWHLGWLWRGSPGVWLAELYFGRLVSPFAYLYDVDLAAQLTGYHLDWLWRNMAILLLIGTIYRIVAFFGMLLTHHFRR</sequence>
<dbReference type="GO" id="GO:0140359">
    <property type="term" value="F:ABC-type transporter activity"/>
    <property type="evidence" value="ECO:0007669"/>
    <property type="project" value="InterPro"/>
</dbReference>
<dbReference type="PANTHER" id="PTHR48041">
    <property type="entry name" value="ABC TRANSPORTER G FAMILY MEMBER 28"/>
    <property type="match status" value="1"/>
</dbReference>
<dbReference type="AlphaFoldDB" id="A0A364LDM7"/>
<evidence type="ECO:0000259" key="10">
    <source>
        <dbReference type="PROSITE" id="PS50893"/>
    </source>
</evidence>
<dbReference type="Gene3D" id="3.40.50.300">
    <property type="entry name" value="P-loop containing nucleotide triphosphate hydrolases"/>
    <property type="match status" value="1"/>
</dbReference>
<reference evidence="12 13" key="1">
    <citation type="journal article" date="2017" name="Biotechnol. Biofuels">
        <title>Differential beta-glucosidase expression as a function of carbon source availability in Talaromyces amestolkiae: a genomic and proteomic approach.</title>
        <authorList>
            <person name="de Eugenio L.I."/>
            <person name="Mendez-Liter J.A."/>
            <person name="Nieto-Dominguez M."/>
            <person name="Alonso L."/>
            <person name="Gil-Munoz J."/>
            <person name="Barriuso J."/>
            <person name="Prieto A."/>
            <person name="Martinez M.J."/>
        </authorList>
    </citation>
    <scope>NUCLEOTIDE SEQUENCE [LARGE SCALE GENOMIC DNA]</scope>
    <source>
        <strain evidence="12 13">CIB</strain>
    </source>
</reference>
<dbReference type="InterPro" id="IPR044861">
    <property type="entry name" value="IPNS-like_FE2OG_OXY"/>
</dbReference>
<comment type="subcellular location">
    <subcellularLocation>
        <location evidence="1">Membrane</location>
        <topology evidence="1">Multi-pass membrane protein</topology>
    </subcellularLocation>
</comment>
<dbReference type="Pfam" id="PF19055">
    <property type="entry name" value="ABC2_membrane_7"/>
    <property type="match status" value="1"/>
</dbReference>
<keyword evidence="5" id="KW-0067">ATP-binding</keyword>